<dbReference type="PANTHER" id="PTHR12937:SF0">
    <property type="entry name" value="VACUOLAR PROTEIN SORTING-ASSOCIATED PROTEIN 28 HOMOLOG"/>
    <property type="match status" value="1"/>
</dbReference>
<evidence type="ECO:0000313" key="6">
    <source>
        <dbReference type="Proteomes" id="UP001472677"/>
    </source>
</evidence>
<dbReference type="InterPro" id="IPR007143">
    <property type="entry name" value="Vps28"/>
</dbReference>
<dbReference type="InterPro" id="IPR038358">
    <property type="entry name" value="VPS28_N_sf"/>
</dbReference>
<keyword evidence="6" id="KW-1185">Reference proteome</keyword>
<dbReference type="Pfam" id="PF03997">
    <property type="entry name" value="VPS28"/>
    <property type="match status" value="1"/>
</dbReference>
<dbReference type="SUPFAM" id="SSF140111">
    <property type="entry name" value="Endosomal sorting complex assembly domain"/>
    <property type="match status" value="1"/>
</dbReference>
<evidence type="ECO:0000256" key="4">
    <source>
        <dbReference type="ARBA" id="ARBA00022927"/>
    </source>
</evidence>
<keyword evidence="4" id="KW-0653">Protein transport</keyword>
<organism evidence="5 6">
    <name type="scientific">Hibiscus sabdariffa</name>
    <name type="common">roselle</name>
    <dbReference type="NCBI Taxonomy" id="183260"/>
    <lineage>
        <taxon>Eukaryota</taxon>
        <taxon>Viridiplantae</taxon>
        <taxon>Streptophyta</taxon>
        <taxon>Embryophyta</taxon>
        <taxon>Tracheophyta</taxon>
        <taxon>Spermatophyta</taxon>
        <taxon>Magnoliopsida</taxon>
        <taxon>eudicotyledons</taxon>
        <taxon>Gunneridae</taxon>
        <taxon>Pentapetalae</taxon>
        <taxon>rosids</taxon>
        <taxon>malvids</taxon>
        <taxon>Malvales</taxon>
        <taxon>Malvaceae</taxon>
        <taxon>Malvoideae</taxon>
        <taxon>Hibiscus</taxon>
    </lineage>
</organism>
<evidence type="ECO:0000256" key="3">
    <source>
        <dbReference type="ARBA" id="ARBA00022753"/>
    </source>
</evidence>
<comment type="caution">
    <text evidence="5">The sequence shown here is derived from an EMBL/GenBank/DDBJ whole genome shotgun (WGS) entry which is preliminary data.</text>
</comment>
<keyword evidence="3" id="KW-0967">Endosome</keyword>
<evidence type="ECO:0000256" key="2">
    <source>
        <dbReference type="ARBA" id="ARBA00022448"/>
    </source>
</evidence>
<sequence>MPSSKQRRSLGIVFSSSEYATQCLNLIAHFETSTSTRRGTTPSIHRFHFHTYKMDCPCAINHLDLVTYGVPSIIASSASSALTAVVAEFYYWHYGFLDTQYGL</sequence>
<keyword evidence="2" id="KW-0813">Transport</keyword>
<reference evidence="5 6" key="1">
    <citation type="journal article" date="2024" name="G3 (Bethesda)">
        <title>Genome assembly of Hibiscus sabdariffa L. provides insights into metabolisms of medicinal natural products.</title>
        <authorList>
            <person name="Kim T."/>
        </authorList>
    </citation>
    <scope>NUCLEOTIDE SEQUENCE [LARGE SCALE GENOMIC DNA]</scope>
    <source>
        <strain evidence="5">TK-2024</strain>
        <tissue evidence="5">Old leaves</tissue>
    </source>
</reference>
<comment type="subcellular location">
    <subcellularLocation>
        <location evidence="1">Endosome</location>
    </subcellularLocation>
</comment>
<dbReference type="Proteomes" id="UP001472677">
    <property type="component" value="Unassembled WGS sequence"/>
</dbReference>
<protein>
    <submittedName>
        <fullName evidence="5">Uncharacterized protein</fullName>
    </submittedName>
</protein>
<dbReference type="Gene3D" id="1.20.1440.200">
    <property type="match status" value="1"/>
</dbReference>
<gene>
    <name evidence="5" type="ORF">V6N12_070957</name>
</gene>
<dbReference type="InterPro" id="IPR037202">
    <property type="entry name" value="ESCRT_assembly_dom"/>
</dbReference>
<accession>A0ABR2FIN2</accession>
<dbReference type="EMBL" id="JBBPBM010000006">
    <property type="protein sequence ID" value="KAK8580702.1"/>
    <property type="molecule type" value="Genomic_DNA"/>
</dbReference>
<dbReference type="PANTHER" id="PTHR12937">
    <property type="entry name" value="VACUOLAR PROTEIN SORTING 28, ISOFORM 2 VPS28"/>
    <property type="match status" value="1"/>
</dbReference>
<name>A0ABR2FIN2_9ROSI</name>
<evidence type="ECO:0000313" key="5">
    <source>
        <dbReference type="EMBL" id="KAK8580702.1"/>
    </source>
</evidence>
<evidence type="ECO:0000256" key="1">
    <source>
        <dbReference type="ARBA" id="ARBA00004177"/>
    </source>
</evidence>
<proteinExistence type="predicted"/>